<accession>A0A1Y5TEU8</accession>
<evidence type="ECO:0000313" key="2">
    <source>
        <dbReference type="EMBL" id="SLN62468.1"/>
    </source>
</evidence>
<dbReference type="AlphaFoldDB" id="A0A1Y5TEU8"/>
<dbReference type="EMBL" id="FWFZ01000015">
    <property type="protein sequence ID" value="SLN60809.1"/>
    <property type="molecule type" value="Genomic_DNA"/>
</dbReference>
<evidence type="ECO:0000313" key="3">
    <source>
        <dbReference type="Proteomes" id="UP000193900"/>
    </source>
</evidence>
<protein>
    <submittedName>
        <fullName evidence="2">Uncharacterized protein</fullName>
    </submittedName>
</protein>
<dbReference type="Proteomes" id="UP000193900">
    <property type="component" value="Unassembled WGS sequence"/>
</dbReference>
<keyword evidence="3" id="KW-1185">Reference proteome</keyword>
<dbReference type="EMBL" id="FWFZ01000016">
    <property type="protein sequence ID" value="SLN62468.1"/>
    <property type="molecule type" value="Genomic_DNA"/>
</dbReference>
<proteinExistence type="predicted"/>
<organism evidence="2 3">
    <name type="scientific">Roseisalinus antarcticus</name>
    <dbReference type="NCBI Taxonomy" id="254357"/>
    <lineage>
        <taxon>Bacteria</taxon>
        <taxon>Pseudomonadati</taxon>
        <taxon>Pseudomonadota</taxon>
        <taxon>Alphaproteobacteria</taxon>
        <taxon>Rhodobacterales</taxon>
        <taxon>Roseobacteraceae</taxon>
        <taxon>Roseisalinus</taxon>
    </lineage>
</organism>
<gene>
    <name evidence="1" type="ORF">ROA7023_02815</name>
    <name evidence="2" type="ORF">ROA7023_02909</name>
</gene>
<name>A0A1Y5TEU8_9RHOB</name>
<sequence length="41" mass="5067">MFRALLRQRRDPEYYIRKELPPTAKPYREEFHDLHIARPGV</sequence>
<reference evidence="2 3" key="1">
    <citation type="submission" date="2017-03" db="EMBL/GenBank/DDBJ databases">
        <authorList>
            <person name="Afonso C.L."/>
            <person name="Miller P.J."/>
            <person name="Scott M.A."/>
            <person name="Spackman E."/>
            <person name="Goraichik I."/>
            <person name="Dimitrov K.M."/>
            <person name="Suarez D.L."/>
            <person name="Swayne D.E."/>
        </authorList>
    </citation>
    <scope>NUCLEOTIDE SEQUENCE [LARGE SCALE GENOMIC DNA]</scope>
    <source>
        <strain evidence="2 3">CECT 7023</strain>
    </source>
</reference>
<evidence type="ECO:0000313" key="1">
    <source>
        <dbReference type="EMBL" id="SLN60809.1"/>
    </source>
</evidence>